<keyword evidence="4" id="KW-1185">Reference proteome</keyword>
<comment type="caution">
    <text evidence="3">The sequence shown here is derived from an EMBL/GenBank/DDBJ whole genome shotgun (WGS) entry which is preliminary data.</text>
</comment>
<organism evidence="3 4">
    <name type="scientific">Stylosanthes scabra</name>
    <dbReference type="NCBI Taxonomy" id="79078"/>
    <lineage>
        <taxon>Eukaryota</taxon>
        <taxon>Viridiplantae</taxon>
        <taxon>Streptophyta</taxon>
        <taxon>Embryophyta</taxon>
        <taxon>Tracheophyta</taxon>
        <taxon>Spermatophyta</taxon>
        <taxon>Magnoliopsida</taxon>
        <taxon>eudicotyledons</taxon>
        <taxon>Gunneridae</taxon>
        <taxon>Pentapetalae</taxon>
        <taxon>rosids</taxon>
        <taxon>fabids</taxon>
        <taxon>Fabales</taxon>
        <taxon>Fabaceae</taxon>
        <taxon>Papilionoideae</taxon>
        <taxon>50 kb inversion clade</taxon>
        <taxon>dalbergioids sensu lato</taxon>
        <taxon>Dalbergieae</taxon>
        <taxon>Pterocarpus clade</taxon>
        <taxon>Stylosanthes</taxon>
    </lineage>
</organism>
<feature type="region of interest" description="Disordered" evidence="1">
    <location>
        <begin position="62"/>
        <end position="126"/>
    </location>
</feature>
<feature type="compositionally biased region" description="Polar residues" evidence="1">
    <location>
        <begin position="78"/>
        <end position="87"/>
    </location>
</feature>
<sequence length="181" mass="20546">MENKTKKDLSSSHMHHSLHQDSHTICKTNKPKIRIIHIYAPEIIKTDVDNFRELVQNLTGKPKIGDQSFRKKKKQKQPSTRKNTITSSKEKETIARSSTSSNDDGVLENNNLNKKMEPRNDNDGDAVWGLDQRVKEEEEVGVSDGGYYLGGFSDLEGFISELLFPLDATHHMQGFVEKLHA</sequence>
<gene>
    <name evidence="3" type="ORF">PIB30_003625</name>
</gene>
<evidence type="ECO:0000259" key="2">
    <source>
        <dbReference type="Pfam" id="PF05678"/>
    </source>
</evidence>
<evidence type="ECO:0000256" key="1">
    <source>
        <dbReference type="SAM" id="MobiDB-lite"/>
    </source>
</evidence>
<dbReference type="PANTHER" id="PTHR33143:SF3">
    <property type="entry name" value="VQ MOTIF-CONTAINING PROTEIN 17-RELATED"/>
    <property type="match status" value="1"/>
</dbReference>
<feature type="domain" description="VQ" evidence="2">
    <location>
        <begin position="38"/>
        <end position="62"/>
    </location>
</feature>
<dbReference type="InterPro" id="IPR008889">
    <property type="entry name" value="VQ"/>
</dbReference>
<feature type="compositionally biased region" description="Polar residues" evidence="1">
    <location>
        <begin position="95"/>
        <end position="113"/>
    </location>
</feature>
<accession>A0ABU6Y268</accession>
<proteinExistence type="predicted"/>
<evidence type="ECO:0000313" key="4">
    <source>
        <dbReference type="Proteomes" id="UP001341840"/>
    </source>
</evidence>
<dbReference type="PANTHER" id="PTHR33143">
    <property type="entry name" value="F16F4.1 PROTEIN-RELATED"/>
    <property type="match status" value="1"/>
</dbReference>
<reference evidence="3 4" key="1">
    <citation type="journal article" date="2023" name="Plants (Basel)">
        <title>Bridging the Gap: Combining Genomics and Transcriptomics Approaches to Understand Stylosanthes scabra, an Orphan Legume from the Brazilian Caatinga.</title>
        <authorList>
            <person name="Ferreira-Neto J.R.C."/>
            <person name="da Silva M.D."/>
            <person name="Binneck E."/>
            <person name="de Melo N.F."/>
            <person name="da Silva R.H."/>
            <person name="de Melo A.L.T.M."/>
            <person name="Pandolfi V."/>
            <person name="Bustamante F.O."/>
            <person name="Brasileiro-Vidal A.C."/>
            <person name="Benko-Iseppon A.M."/>
        </authorList>
    </citation>
    <scope>NUCLEOTIDE SEQUENCE [LARGE SCALE GENOMIC DNA]</scope>
    <source>
        <tissue evidence="3">Leaves</tissue>
    </source>
</reference>
<feature type="region of interest" description="Disordered" evidence="1">
    <location>
        <begin position="1"/>
        <end position="25"/>
    </location>
</feature>
<dbReference type="Proteomes" id="UP001341840">
    <property type="component" value="Unassembled WGS sequence"/>
</dbReference>
<evidence type="ECO:0000313" key="3">
    <source>
        <dbReference type="EMBL" id="MED6203886.1"/>
    </source>
</evidence>
<dbReference type="EMBL" id="JASCZI010241662">
    <property type="protein sequence ID" value="MED6203886.1"/>
    <property type="molecule type" value="Genomic_DNA"/>
</dbReference>
<dbReference type="Pfam" id="PF05678">
    <property type="entry name" value="VQ"/>
    <property type="match status" value="1"/>
</dbReference>
<protein>
    <recommendedName>
        <fullName evidence="2">VQ domain-containing protein</fullName>
    </recommendedName>
</protein>
<feature type="compositionally biased region" description="Basic and acidic residues" evidence="1">
    <location>
        <begin position="1"/>
        <end position="10"/>
    </location>
</feature>
<dbReference type="InterPro" id="IPR039607">
    <property type="entry name" value="VQ_8/17/18/20/21/25"/>
</dbReference>
<name>A0ABU6Y268_9FABA</name>